<sequence>MLESIFKRKNSLKKVLLKIKHMEENVKGNQPISIVDPETHHILDKNNKWGFNYNFQAGVDDKYGMIVVHYITQSANDKKELLITVKELNERLHNDKYVIVVDHGYWHLKSLKKIYNSPTTIIIPDRASATRKKEKINENIKENTNQKNNEKEK</sequence>
<dbReference type="PATRIC" id="fig|66851.6.peg.2181"/>
<reference evidence="3" key="1">
    <citation type="journal article" date="2016" name="Genome Announc.">
        <title>Draft Genome Sequences of Methanobrevibacter curvatus DSM11111, Methanobrevibacter cuticularis DSM11139, Methanobrevibacter filiformis DSM11501, and Methanobrevibacter oralis DSM7256.</title>
        <authorList>
            <person name="Poehlein A."/>
            <person name="Seedorf H."/>
        </authorList>
    </citation>
    <scope>NUCLEOTIDE SEQUENCE [LARGE SCALE GENOMIC DNA]</scope>
    <source>
        <strain evidence="3">DSM 7256 / JCM 30027 / ZR</strain>
    </source>
</reference>
<dbReference type="STRING" id="66851.MBORA_19880"/>
<dbReference type="PANTHER" id="PTHR33408:SF2">
    <property type="entry name" value="TRANSPOSASE DDE DOMAIN-CONTAINING PROTEIN"/>
    <property type="match status" value="1"/>
</dbReference>
<gene>
    <name evidence="2" type="ORF">MBORA_19880</name>
</gene>
<keyword evidence="3" id="KW-1185">Reference proteome</keyword>
<evidence type="ECO:0000313" key="3">
    <source>
        <dbReference type="Proteomes" id="UP000077428"/>
    </source>
</evidence>
<dbReference type="Proteomes" id="UP000077428">
    <property type="component" value="Unassembled WGS sequence"/>
</dbReference>
<evidence type="ECO:0000256" key="1">
    <source>
        <dbReference type="SAM" id="MobiDB-lite"/>
    </source>
</evidence>
<name>A0A165YVP3_METOA</name>
<comment type="caution">
    <text evidence="2">The sequence shown here is derived from an EMBL/GenBank/DDBJ whole genome shotgun (WGS) entry which is preliminary data.</text>
</comment>
<dbReference type="AlphaFoldDB" id="A0A165YVP3"/>
<organism evidence="2 3">
    <name type="scientific">Methanobrevibacter oralis</name>
    <dbReference type="NCBI Taxonomy" id="66851"/>
    <lineage>
        <taxon>Archaea</taxon>
        <taxon>Methanobacteriati</taxon>
        <taxon>Methanobacteriota</taxon>
        <taxon>Methanomada group</taxon>
        <taxon>Methanobacteria</taxon>
        <taxon>Methanobacteriales</taxon>
        <taxon>Methanobacteriaceae</taxon>
        <taxon>Methanobrevibacter</taxon>
    </lineage>
</organism>
<protein>
    <submittedName>
        <fullName evidence="2">Transposase DDE domain protein</fullName>
    </submittedName>
</protein>
<dbReference type="PANTHER" id="PTHR33408">
    <property type="entry name" value="TRANSPOSASE"/>
    <property type="match status" value="1"/>
</dbReference>
<evidence type="ECO:0000313" key="2">
    <source>
        <dbReference type="EMBL" id="KZX09926.1"/>
    </source>
</evidence>
<feature type="region of interest" description="Disordered" evidence="1">
    <location>
        <begin position="128"/>
        <end position="153"/>
    </location>
</feature>
<dbReference type="OrthoDB" id="380287at2157"/>
<dbReference type="RefSeq" id="WP_063720622.1">
    <property type="nucleotide sequence ID" value="NZ_CAJVUI010000002.1"/>
</dbReference>
<dbReference type="EMBL" id="LWMU01000136">
    <property type="protein sequence ID" value="KZX09926.1"/>
    <property type="molecule type" value="Genomic_DNA"/>
</dbReference>
<proteinExistence type="predicted"/>
<accession>A0A165YVP3</accession>